<organism evidence="6">
    <name type="scientific">candidate division WOR-3 bacterium</name>
    <dbReference type="NCBI Taxonomy" id="2052148"/>
    <lineage>
        <taxon>Bacteria</taxon>
        <taxon>Bacteria division WOR-3</taxon>
    </lineage>
</organism>
<evidence type="ECO:0000256" key="4">
    <source>
        <dbReference type="ARBA" id="ARBA00023014"/>
    </source>
</evidence>
<protein>
    <submittedName>
        <fullName evidence="6">Hydrogenase iron-sulfur subunit</fullName>
    </submittedName>
</protein>
<dbReference type="GO" id="GO:0051536">
    <property type="term" value="F:iron-sulfur cluster binding"/>
    <property type="evidence" value="ECO:0007669"/>
    <property type="project" value="UniProtKB-KW"/>
</dbReference>
<evidence type="ECO:0000259" key="5">
    <source>
        <dbReference type="Pfam" id="PF02662"/>
    </source>
</evidence>
<proteinExistence type="predicted"/>
<reference evidence="6" key="1">
    <citation type="journal article" date="2020" name="mSystems">
        <title>Genome- and Community-Level Interaction Insights into Carbon Utilization and Element Cycling Functions of Hydrothermarchaeota in Hydrothermal Sediment.</title>
        <authorList>
            <person name="Zhou Z."/>
            <person name="Liu Y."/>
            <person name="Xu W."/>
            <person name="Pan J."/>
            <person name="Luo Z.H."/>
            <person name="Li M."/>
        </authorList>
    </citation>
    <scope>NUCLEOTIDE SEQUENCE [LARGE SCALE GENOMIC DNA]</scope>
    <source>
        <strain evidence="6">HyVt-237</strain>
    </source>
</reference>
<keyword evidence="2" id="KW-0560">Oxidoreductase</keyword>
<accession>A0A7C1BDM9</accession>
<dbReference type="GO" id="GO:0016491">
    <property type="term" value="F:oxidoreductase activity"/>
    <property type="evidence" value="ECO:0007669"/>
    <property type="project" value="UniProtKB-KW"/>
</dbReference>
<keyword evidence="4" id="KW-0411">Iron-sulfur</keyword>
<evidence type="ECO:0000256" key="1">
    <source>
        <dbReference type="ARBA" id="ARBA00022723"/>
    </source>
</evidence>
<dbReference type="Pfam" id="PF02662">
    <property type="entry name" value="FlpD"/>
    <property type="match status" value="1"/>
</dbReference>
<evidence type="ECO:0000256" key="3">
    <source>
        <dbReference type="ARBA" id="ARBA00023004"/>
    </source>
</evidence>
<feature type="domain" description="F420-non-reducing hydrogenase iron-sulfur subunit D" evidence="5">
    <location>
        <begin position="8"/>
        <end position="127"/>
    </location>
</feature>
<keyword evidence="1" id="KW-0479">Metal-binding</keyword>
<comment type="caution">
    <text evidence="6">The sequence shown here is derived from an EMBL/GenBank/DDBJ whole genome shotgun (WGS) entry which is preliminary data.</text>
</comment>
<gene>
    <name evidence="6" type="ORF">ENG67_03660</name>
</gene>
<dbReference type="Proteomes" id="UP000885931">
    <property type="component" value="Unassembled WGS sequence"/>
</dbReference>
<dbReference type="InterPro" id="IPR003813">
    <property type="entry name" value="MvhD/FlpD"/>
</dbReference>
<evidence type="ECO:0000256" key="2">
    <source>
        <dbReference type="ARBA" id="ARBA00023002"/>
    </source>
</evidence>
<name>A0A7C1BDM9_UNCW3</name>
<dbReference type="EMBL" id="DRBW01000148">
    <property type="protein sequence ID" value="HDM90289.1"/>
    <property type="molecule type" value="Genomic_DNA"/>
</dbReference>
<evidence type="ECO:0000313" key="6">
    <source>
        <dbReference type="EMBL" id="HDM90289.1"/>
    </source>
</evidence>
<dbReference type="AlphaFoldDB" id="A0A7C1BDM9"/>
<dbReference type="GO" id="GO:0046872">
    <property type="term" value="F:metal ion binding"/>
    <property type="evidence" value="ECO:0007669"/>
    <property type="project" value="UniProtKB-KW"/>
</dbReference>
<keyword evidence="3" id="KW-0408">Iron</keyword>
<sequence length="140" mass="15801">MDKFEPKILGFFCNWCTSSAADLAGTSRLHYPPNVRPIRVWCSGTVDTSYVIRGFLEDADAVVVGGCHPADCHYINGNYKARRRIKLLKTIFETLGLGEDRIYLKWISASEGVKFVREMTKITEETRAKGKSPLAGRWDI</sequence>